<dbReference type="InterPro" id="IPR038695">
    <property type="entry name" value="Saro_0823-like_sf"/>
</dbReference>
<reference evidence="1 2" key="1">
    <citation type="submission" date="2016-03" db="EMBL/GenBank/DDBJ databases">
        <title>Genome sequencing of Devosia sp. S37.</title>
        <authorList>
            <person name="Mohd Nor M."/>
        </authorList>
    </citation>
    <scope>NUCLEOTIDE SEQUENCE [LARGE SCALE GENOMIC DNA]</scope>
    <source>
        <strain evidence="1 2">S37</strain>
    </source>
</reference>
<gene>
    <name evidence="1" type="ORF">A3840_12725</name>
</gene>
<evidence type="ECO:0000313" key="1">
    <source>
        <dbReference type="EMBL" id="OAM76427.1"/>
    </source>
</evidence>
<dbReference type="EMBL" id="LVVY01000094">
    <property type="protein sequence ID" value="OAM76427.1"/>
    <property type="molecule type" value="Genomic_DNA"/>
</dbReference>
<organism evidence="1 2">
    <name type="scientific">Devosia elaeis</name>
    <dbReference type="NCBI Taxonomy" id="1770058"/>
    <lineage>
        <taxon>Bacteria</taxon>
        <taxon>Pseudomonadati</taxon>
        <taxon>Pseudomonadota</taxon>
        <taxon>Alphaproteobacteria</taxon>
        <taxon>Hyphomicrobiales</taxon>
        <taxon>Devosiaceae</taxon>
        <taxon>Devosia</taxon>
    </lineage>
</organism>
<dbReference type="Gene3D" id="2.60.120.1140">
    <property type="entry name" value="Protein of unknown function DUF192"/>
    <property type="match status" value="1"/>
</dbReference>
<dbReference type="PANTHER" id="PTHR37953">
    <property type="entry name" value="UPF0127 PROTEIN MJ1496"/>
    <property type="match status" value="1"/>
</dbReference>
<keyword evidence="2" id="KW-1185">Reference proteome</keyword>
<name>A0A178HUU9_9HYPH</name>
<accession>A0A178HUU9</accession>
<evidence type="ECO:0000313" key="2">
    <source>
        <dbReference type="Proteomes" id="UP000078389"/>
    </source>
</evidence>
<dbReference type="Proteomes" id="UP000078389">
    <property type="component" value="Unassembled WGS sequence"/>
</dbReference>
<protein>
    <recommendedName>
        <fullName evidence="3">DUF192 domain-containing protein</fullName>
    </recommendedName>
</protein>
<evidence type="ECO:0008006" key="3">
    <source>
        <dbReference type="Google" id="ProtNLM"/>
    </source>
</evidence>
<dbReference type="OrthoDB" id="9808290at2"/>
<dbReference type="PANTHER" id="PTHR37953:SF1">
    <property type="entry name" value="UPF0127 PROTEIN MJ1496"/>
    <property type="match status" value="1"/>
</dbReference>
<dbReference type="Pfam" id="PF02643">
    <property type="entry name" value="DUF192"/>
    <property type="match status" value="1"/>
</dbReference>
<sequence length="138" mass="15236">MLVSMPLAACSDDSRLVIHSEGGEHAFTVEVVDTAESRAQGLMYVQELAPDAGMLFDFKEERPVSFWMRNTFIPLDMLFIGSDGMVRNIHVNARPHDETSIPSDGPVQYVLEIPGGRSVELGIAAGDRVEHDRIRPAQ</sequence>
<dbReference type="InterPro" id="IPR003795">
    <property type="entry name" value="DUF192"/>
</dbReference>
<proteinExistence type="predicted"/>
<comment type="caution">
    <text evidence="1">The sequence shown here is derived from an EMBL/GenBank/DDBJ whole genome shotgun (WGS) entry which is preliminary data.</text>
</comment>
<dbReference type="AlphaFoldDB" id="A0A178HUU9"/>